<evidence type="ECO:0000313" key="5">
    <source>
        <dbReference type="Proteomes" id="UP001157017"/>
    </source>
</evidence>
<name>A0ABQ6JIP1_9ACTN</name>
<reference evidence="5" key="1">
    <citation type="journal article" date="2019" name="Int. J. Syst. Evol. Microbiol.">
        <title>The Global Catalogue of Microorganisms (GCM) 10K type strain sequencing project: providing services to taxonomists for standard genome sequencing and annotation.</title>
        <authorList>
            <consortium name="The Broad Institute Genomics Platform"/>
            <consortium name="The Broad Institute Genome Sequencing Center for Infectious Disease"/>
            <person name="Wu L."/>
            <person name="Ma J."/>
        </authorList>
    </citation>
    <scope>NUCLEOTIDE SEQUENCE [LARGE SCALE GENOMIC DNA]</scope>
    <source>
        <strain evidence="5">NBRC 108730</strain>
    </source>
</reference>
<feature type="compositionally biased region" description="Basic residues" evidence="2">
    <location>
        <begin position="112"/>
        <end position="155"/>
    </location>
</feature>
<feature type="region of interest" description="Disordered" evidence="2">
    <location>
        <begin position="90"/>
        <end position="155"/>
    </location>
</feature>
<evidence type="ECO:0000259" key="3">
    <source>
        <dbReference type="Pfam" id="PF01408"/>
    </source>
</evidence>
<dbReference type="SUPFAM" id="SSF51735">
    <property type="entry name" value="NAD(P)-binding Rossmann-fold domains"/>
    <property type="match status" value="1"/>
</dbReference>
<proteinExistence type="predicted"/>
<organism evidence="4 5">
    <name type="scientific">Angustibacter aerolatus</name>
    <dbReference type="NCBI Taxonomy" id="1162965"/>
    <lineage>
        <taxon>Bacteria</taxon>
        <taxon>Bacillati</taxon>
        <taxon>Actinomycetota</taxon>
        <taxon>Actinomycetes</taxon>
        <taxon>Kineosporiales</taxon>
        <taxon>Kineosporiaceae</taxon>
    </lineage>
</organism>
<evidence type="ECO:0000313" key="4">
    <source>
        <dbReference type="EMBL" id="GMA88121.1"/>
    </source>
</evidence>
<evidence type="ECO:0000256" key="2">
    <source>
        <dbReference type="SAM" id="MobiDB-lite"/>
    </source>
</evidence>
<protein>
    <recommendedName>
        <fullName evidence="3">Gfo/Idh/MocA-like oxidoreductase N-terminal domain-containing protein</fullName>
    </recommendedName>
</protein>
<dbReference type="Proteomes" id="UP001157017">
    <property type="component" value="Unassembled WGS sequence"/>
</dbReference>
<dbReference type="PANTHER" id="PTHR43818:SF11">
    <property type="entry name" value="BCDNA.GH03377"/>
    <property type="match status" value="1"/>
</dbReference>
<dbReference type="Pfam" id="PF01408">
    <property type="entry name" value="GFO_IDH_MocA"/>
    <property type="match status" value="1"/>
</dbReference>
<dbReference type="EMBL" id="BSUZ01000001">
    <property type="protein sequence ID" value="GMA88121.1"/>
    <property type="molecule type" value="Genomic_DNA"/>
</dbReference>
<sequence>MPDVAGLVAAGVEALVIAAATDAHAALVLAGVDAGLPVFCEKPVAADLAGTLLVRDRVAAAGALVHVGFQRRFDAGYTAAREALRAGRLGEPATRAPGHLRPQAAGGAVRPAQRRHLPRHAHPRLRRAALGHRSRGGRGVRRGRGARARGLRGVR</sequence>
<dbReference type="InterPro" id="IPR050463">
    <property type="entry name" value="Gfo/Idh/MocA_oxidrdct_glycsds"/>
</dbReference>
<keyword evidence="1" id="KW-0560">Oxidoreductase</keyword>
<comment type="caution">
    <text evidence="4">The sequence shown here is derived from an EMBL/GenBank/DDBJ whole genome shotgun (WGS) entry which is preliminary data.</text>
</comment>
<feature type="domain" description="Gfo/Idh/MocA-like oxidoreductase N-terminal" evidence="3">
    <location>
        <begin position="10"/>
        <end position="69"/>
    </location>
</feature>
<dbReference type="PANTHER" id="PTHR43818">
    <property type="entry name" value="BCDNA.GH03377"/>
    <property type="match status" value="1"/>
</dbReference>
<dbReference type="Gene3D" id="3.40.50.720">
    <property type="entry name" value="NAD(P)-binding Rossmann-like Domain"/>
    <property type="match status" value="1"/>
</dbReference>
<accession>A0ABQ6JIP1</accession>
<dbReference type="InterPro" id="IPR000683">
    <property type="entry name" value="Gfo/Idh/MocA-like_OxRdtase_N"/>
</dbReference>
<evidence type="ECO:0000256" key="1">
    <source>
        <dbReference type="ARBA" id="ARBA00023002"/>
    </source>
</evidence>
<gene>
    <name evidence="4" type="ORF">GCM10025868_33710</name>
</gene>
<dbReference type="InterPro" id="IPR036291">
    <property type="entry name" value="NAD(P)-bd_dom_sf"/>
</dbReference>
<keyword evidence="5" id="KW-1185">Reference proteome</keyword>